<dbReference type="AlphaFoldDB" id="H0R291"/>
<dbReference type="OrthoDB" id="9804366at2"/>
<proteinExistence type="predicted"/>
<gene>
    <name evidence="1" type="ORF">GOEFS_076_00210</name>
</gene>
<dbReference type="EMBL" id="BAEH01000076">
    <property type="protein sequence ID" value="GAB19192.1"/>
    <property type="molecule type" value="Genomic_DNA"/>
</dbReference>
<comment type="caution">
    <text evidence="1">The sequence shown here is derived from an EMBL/GenBank/DDBJ whole genome shotgun (WGS) entry which is preliminary data.</text>
</comment>
<organism evidence="1 2">
    <name type="scientific">Gordonia effusa NBRC 100432</name>
    <dbReference type="NCBI Taxonomy" id="1077974"/>
    <lineage>
        <taxon>Bacteria</taxon>
        <taxon>Bacillati</taxon>
        <taxon>Actinomycetota</taxon>
        <taxon>Actinomycetes</taxon>
        <taxon>Mycobacteriales</taxon>
        <taxon>Gordoniaceae</taxon>
        <taxon>Gordonia</taxon>
    </lineage>
</organism>
<dbReference type="Proteomes" id="UP000035034">
    <property type="component" value="Unassembled WGS sequence"/>
</dbReference>
<name>H0R291_9ACTN</name>
<dbReference type="RefSeq" id="WP_007318527.1">
    <property type="nucleotide sequence ID" value="NZ_BAEH01000076.1"/>
</dbReference>
<reference evidence="1 2" key="1">
    <citation type="submission" date="2011-12" db="EMBL/GenBank/DDBJ databases">
        <title>Whole genome shotgun sequence of Gordonia effusa NBRC 100432.</title>
        <authorList>
            <person name="Yoshida I."/>
            <person name="Takarada H."/>
            <person name="Hosoyama A."/>
            <person name="Tsuchikane K."/>
            <person name="Katsumata H."/>
            <person name="Yamazaki S."/>
            <person name="Fujita N."/>
        </authorList>
    </citation>
    <scope>NUCLEOTIDE SEQUENCE [LARGE SCALE GENOMIC DNA]</scope>
    <source>
        <strain evidence="1 2">NBRC 100432</strain>
    </source>
</reference>
<evidence type="ECO:0000313" key="1">
    <source>
        <dbReference type="EMBL" id="GAB19192.1"/>
    </source>
</evidence>
<dbReference type="Gene3D" id="3.40.640.10">
    <property type="entry name" value="Type I PLP-dependent aspartate aminotransferase-like (Major domain)"/>
    <property type="match status" value="1"/>
</dbReference>
<dbReference type="STRING" id="1077974.GOEFS_076_00210"/>
<dbReference type="InterPro" id="IPR015421">
    <property type="entry name" value="PyrdxlP-dep_Trfase_major"/>
</dbReference>
<accession>H0R291</accession>
<evidence type="ECO:0000313" key="2">
    <source>
        <dbReference type="Proteomes" id="UP000035034"/>
    </source>
</evidence>
<protein>
    <submittedName>
        <fullName evidence="1">Uncharacterized protein</fullName>
    </submittedName>
</protein>
<keyword evidence="2" id="KW-1185">Reference proteome</keyword>
<sequence>MSIAVLNRPTTGVPTTRALTGVDREPIRTAVRGRIDDVVLAADSRADARTALTLIGGEFGRVVHCAADSLGSVDELTSQLRAGGVSTVVITGAADVASVIALTNHIHRYGARVGVDATEIIARQPFSTVSHGIDYVICGAEALPPGRDGAVLIGRADWLTDIDLRTDDVKGPLA</sequence>